<dbReference type="Gene3D" id="3.30.505.20">
    <property type="match status" value="1"/>
</dbReference>
<name>A0ABM7M753_9ACTN</name>
<keyword evidence="4" id="KW-1185">Reference proteome</keyword>
<keyword evidence="2" id="KW-0732">Signal</keyword>
<dbReference type="Proteomes" id="UP000676967">
    <property type="component" value="Chromosome"/>
</dbReference>
<dbReference type="PROSITE" id="PS51257">
    <property type="entry name" value="PROKAR_LIPOPROTEIN"/>
    <property type="match status" value="1"/>
</dbReference>
<evidence type="ECO:0000256" key="2">
    <source>
        <dbReference type="SAM" id="SignalP"/>
    </source>
</evidence>
<dbReference type="RefSeq" id="WP_189329904.1">
    <property type="nucleotide sequence ID" value="NZ_AP023356.1"/>
</dbReference>
<evidence type="ECO:0000313" key="4">
    <source>
        <dbReference type="Proteomes" id="UP000676967"/>
    </source>
</evidence>
<proteinExistence type="predicted"/>
<sequence>MKLKLIIPAALLVVAGLSACSTSPEAATTPAANQQATAADDDNDGAGETKEEPLTGELKEKAEAAALAEFPGTVKKSEHDAERPGLYAVEIEKKSGGEVEVYLDTEFKVVGTKDEDGDKD</sequence>
<evidence type="ECO:0000256" key="1">
    <source>
        <dbReference type="SAM" id="MobiDB-lite"/>
    </source>
</evidence>
<dbReference type="EMBL" id="AP023356">
    <property type="protein sequence ID" value="BCJ47496.1"/>
    <property type="molecule type" value="Genomic_DNA"/>
</dbReference>
<evidence type="ECO:0008006" key="5">
    <source>
        <dbReference type="Google" id="ProtNLM"/>
    </source>
</evidence>
<reference evidence="3 4" key="1">
    <citation type="submission" date="2020-08" db="EMBL/GenBank/DDBJ databases">
        <title>Whole genome shotgun sequence of Actinoplanes ianthinogenes NBRC 13996.</title>
        <authorList>
            <person name="Komaki H."/>
            <person name="Tamura T."/>
        </authorList>
    </citation>
    <scope>NUCLEOTIDE SEQUENCE [LARGE SCALE GENOMIC DNA]</scope>
    <source>
        <strain evidence="3 4">NBRC 13996</strain>
    </source>
</reference>
<feature type="chain" id="PRO_5046057748" description="PepSY domain-containing protein" evidence="2">
    <location>
        <begin position="27"/>
        <end position="120"/>
    </location>
</feature>
<feature type="region of interest" description="Disordered" evidence="1">
    <location>
        <begin position="22"/>
        <end position="85"/>
    </location>
</feature>
<accession>A0ABM7M753</accession>
<organism evidence="3 4">
    <name type="scientific">Actinoplanes ianthinogenes</name>
    <dbReference type="NCBI Taxonomy" id="122358"/>
    <lineage>
        <taxon>Bacteria</taxon>
        <taxon>Bacillati</taxon>
        <taxon>Actinomycetota</taxon>
        <taxon>Actinomycetes</taxon>
        <taxon>Micromonosporales</taxon>
        <taxon>Micromonosporaceae</taxon>
        <taxon>Actinoplanes</taxon>
    </lineage>
</organism>
<feature type="compositionally biased region" description="Basic and acidic residues" evidence="1">
    <location>
        <begin position="47"/>
        <end position="63"/>
    </location>
</feature>
<feature type="signal peptide" evidence="2">
    <location>
        <begin position="1"/>
        <end position="26"/>
    </location>
</feature>
<feature type="compositionally biased region" description="Low complexity" evidence="1">
    <location>
        <begin position="22"/>
        <end position="38"/>
    </location>
</feature>
<gene>
    <name evidence="3" type="ORF">Aiant_81530</name>
</gene>
<protein>
    <recommendedName>
        <fullName evidence="5">PepSY domain-containing protein</fullName>
    </recommendedName>
</protein>
<evidence type="ECO:0000313" key="3">
    <source>
        <dbReference type="EMBL" id="BCJ47496.1"/>
    </source>
</evidence>